<dbReference type="Proteomes" id="UP000623467">
    <property type="component" value="Unassembled WGS sequence"/>
</dbReference>
<proteinExistence type="predicted"/>
<comment type="caution">
    <text evidence="1">The sequence shown here is derived from an EMBL/GenBank/DDBJ whole genome shotgun (WGS) entry which is preliminary data.</text>
</comment>
<dbReference type="EMBL" id="JACAZH010000012">
    <property type="protein sequence ID" value="KAF7353294.1"/>
    <property type="molecule type" value="Genomic_DNA"/>
</dbReference>
<accession>A0A8H6Y6F9</accession>
<organism evidence="1 2">
    <name type="scientific">Mycena sanguinolenta</name>
    <dbReference type="NCBI Taxonomy" id="230812"/>
    <lineage>
        <taxon>Eukaryota</taxon>
        <taxon>Fungi</taxon>
        <taxon>Dikarya</taxon>
        <taxon>Basidiomycota</taxon>
        <taxon>Agaricomycotina</taxon>
        <taxon>Agaricomycetes</taxon>
        <taxon>Agaricomycetidae</taxon>
        <taxon>Agaricales</taxon>
        <taxon>Marasmiineae</taxon>
        <taxon>Mycenaceae</taxon>
        <taxon>Mycena</taxon>
    </lineage>
</organism>
<evidence type="ECO:0000313" key="1">
    <source>
        <dbReference type="EMBL" id="KAF7353294.1"/>
    </source>
</evidence>
<reference evidence="1" key="1">
    <citation type="submission" date="2020-05" db="EMBL/GenBank/DDBJ databases">
        <title>Mycena genomes resolve the evolution of fungal bioluminescence.</title>
        <authorList>
            <person name="Tsai I.J."/>
        </authorList>
    </citation>
    <scope>NUCLEOTIDE SEQUENCE</scope>
    <source>
        <strain evidence="1">160909Yilan</strain>
    </source>
</reference>
<sequence>MKCAEFEEATNYISDVFRKPATDYNSLPVWIRPSTGELCLDLVQGGTATSFGLPWWQLHILRLENVSLDAPDSEGAIISSLSQDQYYELCSGLPIARLLRFQISTQYAVGQGILRSDSQRGTCVRITGPLVLPEKELYWDDYNGRAAGELLPNSWIRYDSRRIRTLDRQCGLELELQLLLPSHEIQKAWLAQATSIFTELQEETHVEDYVCVVQVWFILRVANIDPEGYLFVCPPRDFRTGTEPHANLYQWPACPAYWSLDPSGADRLSTEDAKSLGFPAIHIETLVFGKSWDRSVIKGCGNFTKAKGSIQIAHPFRLVTLTTGHIHGGVSSTIAQFVDR</sequence>
<gene>
    <name evidence="1" type="ORF">MSAN_01517400</name>
</gene>
<evidence type="ECO:0000313" key="2">
    <source>
        <dbReference type="Proteomes" id="UP000623467"/>
    </source>
</evidence>
<dbReference type="AlphaFoldDB" id="A0A8H6Y6F9"/>
<keyword evidence="2" id="KW-1185">Reference proteome</keyword>
<protein>
    <submittedName>
        <fullName evidence="1">Uncharacterized protein</fullName>
    </submittedName>
</protein>
<name>A0A8H6Y6F9_9AGAR</name>